<proteinExistence type="predicted"/>
<accession>A0A0S3TC95</accession>
<dbReference type="Proteomes" id="UP000291084">
    <property type="component" value="Chromosome 11"/>
</dbReference>
<name>A0A0S3TC95_PHAAN</name>
<sequence length="79" mass="9668">PRFLYNLAHKCWPWVYILQGEVQRTLHCAYNDLAKYYILTFIEIKLHLNLSTHNCLVFWYLFCIRLPEKIYLLMQTKDS</sequence>
<evidence type="ECO:0000313" key="2">
    <source>
        <dbReference type="Proteomes" id="UP000291084"/>
    </source>
</evidence>
<protein>
    <submittedName>
        <fullName evidence="1">Uncharacterized protein</fullName>
    </submittedName>
</protein>
<feature type="non-terminal residue" evidence="1">
    <location>
        <position position="1"/>
    </location>
</feature>
<dbReference type="AlphaFoldDB" id="A0A0S3TC95"/>
<gene>
    <name evidence="1" type="primary">Vigan.11G224000</name>
    <name evidence="1" type="ORF">VIGAN_11224000</name>
</gene>
<reference evidence="1 2" key="1">
    <citation type="journal article" date="2015" name="Sci. Rep.">
        <title>The power of single molecule real-time sequencing technology in the de novo assembly of a eukaryotic genome.</title>
        <authorList>
            <person name="Sakai H."/>
            <person name="Naito K."/>
            <person name="Ogiso-Tanaka E."/>
            <person name="Takahashi Y."/>
            <person name="Iseki K."/>
            <person name="Muto C."/>
            <person name="Satou K."/>
            <person name="Teruya K."/>
            <person name="Shiroma A."/>
            <person name="Shimoji M."/>
            <person name="Hirano T."/>
            <person name="Itoh T."/>
            <person name="Kaga A."/>
            <person name="Tomooka N."/>
        </authorList>
    </citation>
    <scope>NUCLEOTIDE SEQUENCE [LARGE SCALE GENOMIC DNA]</scope>
    <source>
        <strain evidence="2">cv. Shumari</strain>
    </source>
</reference>
<keyword evidence="2" id="KW-1185">Reference proteome</keyword>
<dbReference type="EMBL" id="AP015044">
    <property type="protein sequence ID" value="BAU02678.1"/>
    <property type="molecule type" value="Genomic_DNA"/>
</dbReference>
<organism evidence="1 2">
    <name type="scientific">Vigna angularis var. angularis</name>
    <dbReference type="NCBI Taxonomy" id="157739"/>
    <lineage>
        <taxon>Eukaryota</taxon>
        <taxon>Viridiplantae</taxon>
        <taxon>Streptophyta</taxon>
        <taxon>Embryophyta</taxon>
        <taxon>Tracheophyta</taxon>
        <taxon>Spermatophyta</taxon>
        <taxon>Magnoliopsida</taxon>
        <taxon>eudicotyledons</taxon>
        <taxon>Gunneridae</taxon>
        <taxon>Pentapetalae</taxon>
        <taxon>rosids</taxon>
        <taxon>fabids</taxon>
        <taxon>Fabales</taxon>
        <taxon>Fabaceae</taxon>
        <taxon>Papilionoideae</taxon>
        <taxon>50 kb inversion clade</taxon>
        <taxon>NPAAA clade</taxon>
        <taxon>indigoferoid/millettioid clade</taxon>
        <taxon>Phaseoleae</taxon>
        <taxon>Vigna</taxon>
    </lineage>
</organism>
<evidence type="ECO:0000313" key="1">
    <source>
        <dbReference type="EMBL" id="BAU02678.1"/>
    </source>
</evidence>